<protein>
    <submittedName>
        <fullName evidence="1">Uncharacterized protein</fullName>
    </submittedName>
</protein>
<reference evidence="1" key="1">
    <citation type="journal article" date="2021" name="Proc. Natl. Acad. Sci. U.S.A.">
        <title>A Catalog of Tens of Thousands of Viruses from Human Metagenomes Reveals Hidden Associations with Chronic Diseases.</title>
        <authorList>
            <person name="Tisza M.J."/>
            <person name="Buck C.B."/>
        </authorList>
    </citation>
    <scope>NUCLEOTIDE SEQUENCE</scope>
    <source>
        <strain evidence="1">CtsUY14</strain>
    </source>
</reference>
<dbReference type="EMBL" id="BK015346">
    <property type="protein sequence ID" value="DAE02446.1"/>
    <property type="molecule type" value="Genomic_DNA"/>
</dbReference>
<proteinExistence type="predicted"/>
<organism evidence="1">
    <name type="scientific">Siphoviridae sp. ctsUY14</name>
    <dbReference type="NCBI Taxonomy" id="2825693"/>
    <lineage>
        <taxon>Viruses</taxon>
        <taxon>Duplodnaviria</taxon>
        <taxon>Heunggongvirae</taxon>
        <taxon>Uroviricota</taxon>
        <taxon>Caudoviricetes</taxon>
    </lineage>
</organism>
<sequence length="32" mass="3726">MPSVRVMAECRAEVSSNILPKAFRLLRRLYMS</sequence>
<evidence type="ECO:0000313" key="1">
    <source>
        <dbReference type="EMBL" id="DAE02446.1"/>
    </source>
</evidence>
<name>A0A8S5P5U3_9CAUD</name>
<accession>A0A8S5P5U3</accession>